<name>X1IFS8_9ZZZZ</name>
<feature type="non-terminal residue" evidence="1">
    <location>
        <position position="45"/>
    </location>
</feature>
<evidence type="ECO:0000313" key="1">
    <source>
        <dbReference type="EMBL" id="GAH68115.1"/>
    </source>
</evidence>
<comment type="caution">
    <text evidence="1">The sequence shown here is derived from an EMBL/GenBank/DDBJ whole genome shotgun (WGS) entry which is preliminary data.</text>
</comment>
<protein>
    <submittedName>
        <fullName evidence="1">Uncharacterized protein</fullName>
    </submittedName>
</protein>
<dbReference type="AlphaFoldDB" id="X1IFS8"/>
<accession>X1IFS8</accession>
<dbReference type="EMBL" id="BARU01034829">
    <property type="protein sequence ID" value="GAH68115.1"/>
    <property type="molecule type" value="Genomic_DNA"/>
</dbReference>
<reference evidence="1" key="1">
    <citation type="journal article" date="2014" name="Front. Microbiol.">
        <title>High frequency of phylogenetically diverse reductive dehalogenase-homologous genes in deep subseafloor sedimentary metagenomes.</title>
        <authorList>
            <person name="Kawai M."/>
            <person name="Futagami T."/>
            <person name="Toyoda A."/>
            <person name="Takaki Y."/>
            <person name="Nishi S."/>
            <person name="Hori S."/>
            <person name="Arai W."/>
            <person name="Tsubouchi T."/>
            <person name="Morono Y."/>
            <person name="Uchiyama I."/>
            <person name="Ito T."/>
            <person name="Fujiyama A."/>
            <person name="Inagaki F."/>
            <person name="Takami H."/>
        </authorList>
    </citation>
    <scope>NUCLEOTIDE SEQUENCE</scope>
    <source>
        <strain evidence="1">Expedition CK06-06</strain>
    </source>
</reference>
<dbReference type="Gene3D" id="3.90.180.10">
    <property type="entry name" value="Medium-chain alcohol dehydrogenases, catalytic domain"/>
    <property type="match status" value="1"/>
</dbReference>
<proteinExistence type="predicted"/>
<organism evidence="1">
    <name type="scientific">marine sediment metagenome</name>
    <dbReference type="NCBI Taxonomy" id="412755"/>
    <lineage>
        <taxon>unclassified sequences</taxon>
        <taxon>metagenomes</taxon>
        <taxon>ecological metagenomes</taxon>
    </lineage>
</organism>
<gene>
    <name evidence="1" type="ORF">S03H2_54618</name>
</gene>
<sequence>MRKMKTVTLFADWEPKSDFKLGLKDVEGKLTYLGSRVWKNPILKI</sequence>